<proteinExistence type="predicted"/>
<organism evidence="1">
    <name type="scientific">marine sediment metagenome</name>
    <dbReference type="NCBI Taxonomy" id="412755"/>
    <lineage>
        <taxon>unclassified sequences</taxon>
        <taxon>metagenomes</taxon>
        <taxon>ecological metagenomes</taxon>
    </lineage>
</organism>
<dbReference type="EMBL" id="LAZR01011380">
    <property type="protein sequence ID" value="KKM62008.1"/>
    <property type="molecule type" value="Genomic_DNA"/>
</dbReference>
<feature type="non-terminal residue" evidence="1">
    <location>
        <position position="1"/>
    </location>
</feature>
<accession>A0A0F9IXI8</accession>
<evidence type="ECO:0000313" key="1">
    <source>
        <dbReference type="EMBL" id="KKM62008.1"/>
    </source>
</evidence>
<dbReference type="AlphaFoldDB" id="A0A0F9IXI8"/>
<protein>
    <submittedName>
        <fullName evidence="1">Uncharacterized protein</fullName>
    </submittedName>
</protein>
<comment type="caution">
    <text evidence="1">The sequence shown here is derived from an EMBL/GenBank/DDBJ whole genome shotgun (WGS) entry which is preliminary data.</text>
</comment>
<name>A0A0F9IXI8_9ZZZZ</name>
<gene>
    <name evidence="1" type="ORF">LCGC14_1525970</name>
</gene>
<reference evidence="1" key="1">
    <citation type="journal article" date="2015" name="Nature">
        <title>Complex archaea that bridge the gap between prokaryotes and eukaryotes.</title>
        <authorList>
            <person name="Spang A."/>
            <person name="Saw J.H."/>
            <person name="Jorgensen S.L."/>
            <person name="Zaremba-Niedzwiedzka K."/>
            <person name="Martijn J."/>
            <person name="Lind A.E."/>
            <person name="van Eijk R."/>
            <person name="Schleper C."/>
            <person name="Guy L."/>
            <person name="Ettema T.J."/>
        </authorList>
    </citation>
    <scope>NUCLEOTIDE SEQUENCE</scope>
</reference>
<sequence>RRLAARFTEVDPSVRRVVLFGSLGGQKGHEGKTLKMVAKPDKVKVHKVECCGSCSNSLKDKQATAAILGELRQEEPKIEKNIKTKRNQTLDANKVSLE</sequence>